<keyword evidence="3" id="KW-1185">Reference proteome</keyword>
<evidence type="ECO:0000313" key="2">
    <source>
        <dbReference type="EMBL" id="KAJ7379857.1"/>
    </source>
</evidence>
<dbReference type="Proteomes" id="UP001163046">
    <property type="component" value="Unassembled WGS sequence"/>
</dbReference>
<dbReference type="Gene3D" id="2.60.120.920">
    <property type="match status" value="1"/>
</dbReference>
<protein>
    <submittedName>
        <fullName evidence="2">SPRY domain-containing protein 3</fullName>
    </submittedName>
</protein>
<comment type="caution">
    <text evidence="2">The sequence shown here is derived from an EMBL/GenBank/DDBJ whole genome shotgun (WGS) entry which is preliminary data.</text>
</comment>
<dbReference type="AlphaFoldDB" id="A0A9X0CXS3"/>
<evidence type="ECO:0000313" key="3">
    <source>
        <dbReference type="Proteomes" id="UP001163046"/>
    </source>
</evidence>
<organism evidence="2 3">
    <name type="scientific">Desmophyllum pertusum</name>
    <dbReference type="NCBI Taxonomy" id="174260"/>
    <lineage>
        <taxon>Eukaryota</taxon>
        <taxon>Metazoa</taxon>
        <taxon>Cnidaria</taxon>
        <taxon>Anthozoa</taxon>
        <taxon>Hexacorallia</taxon>
        <taxon>Scleractinia</taxon>
        <taxon>Caryophylliina</taxon>
        <taxon>Caryophylliidae</taxon>
        <taxon>Desmophyllum</taxon>
    </lineage>
</organism>
<dbReference type="SUPFAM" id="SSF49899">
    <property type="entry name" value="Concanavalin A-like lectins/glucanases"/>
    <property type="match status" value="1"/>
</dbReference>
<accession>A0A9X0CXS3</accession>
<name>A0A9X0CXS3_9CNID</name>
<reference evidence="2" key="1">
    <citation type="submission" date="2023-01" db="EMBL/GenBank/DDBJ databases">
        <title>Genome assembly of the deep-sea coral Lophelia pertusa.</title>
        <authorList>
            <person name="Herrera S."/>
            <person name="Cordes E."/>
        </authorList>
    </citation>
    <scope>NUCLEOTIDE SEQUENCE</scope>
    <source>
        <strain evidence="2">USNM1676648</strain>
        <tissue evidence="2">Polyp</tissue>
    </source>
</reference>
<dbReference type="CDD" id="cd12885">
    <property type="entry name" value="SPRY_RanBP_like"/>
    <property type="match status" value="1"/>
</dbReference>
<gene>
    <name evidence="2" type="primary">SPRYD3</name>
    <name evidence="2" type="ORF">OS493_012609</name>
</gene>
<evidence type="ECO:0000259" key="1">
    <source>
        <dbReference type="Pfam" id="PF00622"/>
    </source>
</evidence>
<dbReference type="InterPro" id="IPR013320">
    <property type="entry name" value="ConA-like_dom_sf"/>
</dbReference>
<dbReference type="OrthoDB" id="6043982at2759"/>
<dbReference type="InterPro" id="IPR043136">
    <property type="entry name" value="B30.2/SPRY_sf"/>
</dbReference>
<dbReference type="Pfam" id="PF00622">
    <property type="entry name" value="SPRY"/>
    <property type="match status" value="1"/>
</dbReference>
<feature type="domain" description="SPRY" evidence="1">
    <location>
        <begin position="2"/>
        <end position="91"/>
    </location>
</feature>
<sequence>MPGWENGSVGYHTDDGIIFHDKNERETKGPAMARRGDRIRCTVKCENKEKVSVFFTLNGKKIIMKNGKDQIFMDADKPLYPFIALTDGCSVLVKMERSCSREDLDSKVSQSMEKTNRKLYTLLTRMTDMKEQYELSRFEELDKGLKKYGKAWRQQTRNLTTC</sequence>
<dbReference type="InterPro" id="IPR003877">
    <property type="entry name" value="SPRY_dom"/>
</dbReference>
<proteinExistence type="predicted"/>
<dbReference type="EMBL" id="MU826355">
    <property type="protein sequence ID" value="KAJ7379857.1"/>
    <property type="molecule type" value="Genomic_DNA"/>
</dbReference>
<dbReference type="InterPro" id="IPR044736">
    <property type="entry name" value="Gid1/RanBPM/SPLA_SPRY"/>
</dbReference>